<dbReference type="Proteomes" id="UP000028980">
    <property type="component" value="Unassembled WGS sequence"/>
</dbReference>
<proteinExistence type="predicted"/>
<evidence type="ECO:0000256" key="1">
    <source>
        <dbReference type="PROSITE-ProRule" id="PRU00473"/>
    </source>
</evidence>
<evidence type="ECO:0000256" key="2">
    <source>
        <dbReference type="SAM" id="Coils"/>
    </source>
</evidence>
<dbReference type="EMBL" id="PVNA01000004">
    <property type="protein sequence ID" value="PRX13035.1"/>
    <property type="molecule type" value="Genomic_DNA"/>
</dbReference>
<dbReference type="GO" id="GO:0016020">
    <property type="term" value="C:membrane"/>
    <property type="evidence" value="ECO:0007669"/>
    <property type="project" value="UniProtKB-UniRule"/>
</dbReference>
<dbReference type="PROSITE" id="PS51257">
    <property type="entry name" value="PROKAR_LIPOPROTEIN"/>
    <property type="match status" value="1"/>
</dbReference>
<evidence type="ECO:0000259" key="3">
    <source>
        <dbReference type="PROSITE" id="PS51123"/>
    </source>
</evidence>
<dbReference type="PROSITE" id="PS51123">
    <property type="entry name" value="OMPA_2"/>
    <property type="match status" value="1"/>
</dbReference>
<comment type="caution">
    <text evidence="4">The sequence shown here is derived from an EMBL/GenBank/DDBJ whole genome shotgun (WGS) entry which is preliminary data.</text>
</comment>
<keyword evidence="7" id="KW-1185">Reference proteome</keyword>
<accession>A0A081DBQ9</accession>
<dbReference type="PANTHER" id="PTHR30329">
    <property type="entry name" value="STATOR ELEMENT OF FLAGELLAR MOTOR COMPLEX"/>
    <property type="match status" value="1"/>
</dbReference>
<keyword evidence="2" id="KW-0175">Coiled coil</keyword>
<dbReference type="EMBL" id="BBLG01000004">
    <property type="protein sequence ID" value="GAK76355.1"/>
    <property type="molecule type" value="Genomic_DNA"/>
</dbReference>
<feature type="domain" description="OmpA-like" evidence="3">
    <location>
        <begin position="148"/>
        <end position="271"/>
    </location>
</feature>
<organism evidence="4 6">
    <name type="scientific">Nonlabens ulvanivorans</name>
    <name type="common">Persicivirga ulvanivorans</name>
    <dbReference type="NCBI Taxonomy" id="906888"/>
    <lineage>
        <taxon>Bacteria</taxon>
        <taxon>Pseudomonadati</taxon>
        <taxon>Bacteroidota</taxon>
        <taxon>Flavobacteriia</taxon>
        <taxon>Flavobacteriales</taxon>
        <taxon>Flavobacteriaceae</taxon>
        <taxon>Nonlabens</taxon>
    </lineage>
</organism>
<reference evidence="4 6" key="1">
    <citation type="journal article" date="2014" name="Genome Announc.">
        <title>Draft Genome Sequences of Marine Flavobacterium Nonlabens Strains NR17, NR24, NR27, NR32, NR33, and Ara13.</title>
        <authorList>
            <person name="Nakanishi M."/>
            <person name="Meirelles P."/>
            <person name="Suzuki R."/>
            <person name="Takatani N."/>
            <person name="Mino S."/>
            <person name="Suda W."/>
            <person name="Oshima K."/>
            <person name="Hattori M."/>
            <person name="Ohkuma M."/>
            <person name="Hosokawa M."/>
            <person name="Miyashita K."/>
            <person name="Thompson F.L."/>
            <person name="Niwa A."/>
            <person name="Sawabe T."/>
            <person name="Sawabe T."/>
        </authorList>
    </citation>
    <scope>NUCLEOTIDE SEQUENCE [LARGE SCALE GENOMIC DNA]</scope>
    <source>
        <strain evidence="4">JCM 19296</strain>
        <strain evidence="6">JCM19296</strain>
    </source>
</reference>
<dbReference type="Pfam" id="PF00691">
    <property type="entry name" value="OmpA"/>
    <property type="match status" value="1"/>
</dbReference>
<dbReference type="CDD" id="cd07185">
    <property type="entry name" value="OmpA_C-like"/>
    <property type="match status" value="1"/>
</dbReference>
<keyword evidence="4" id="KW-0282">Flagellum</keyword>
<evidence type="ECO:0000313" key="4">
    <source>
        <dbReference type="EMBL" id="GAK76355.1"/>
    </source>
</evidence>
<reference evidence="5 7" key="2">
    <citation type="submission" date="2018-03" db="EMBL/GenBank/DDBJ databases">
        <title>Genomic Encyclopedia of Archaeal and Bacterial Type Strains, Phase II (KMG-II): from individual species to whole genera.</title>
        <authorList>
            <person name="Goeker M."/>
        </authorList>
    </citation>
    <scope>NUCLEOTIDE SEQUENCE [LARGE SCALE GENOMIC DNA]</scope>
    <source>
        <strain evidence="5 7">DSM 22727</strain>
    </source>
</reference>
<dbReference type="PANTHER" id="PTHR30329:SF21">
    <property type="entry name" value="LIPOPROTEIN YIAD-RELATED"/>
    <property type="match status" value="1"/>
</dbReference>
<gene>
    <name evidence="4" type="ORF">JCM19296_1952</name>
    <name evidence="5" type="ORF">LY02_02093</name>
</gene>
<evidence type="ECO:0000313" key="7">
    <source>
        <dbReference type="Proteomes" id="UP000239997"/>
    </source>
</evidence>
<dbReference type="Proteomes" id="UP000239997">
    <property type="component" value="Unassembled WGS sequence"/>
</dbReference>
<sequence>MYIMRKSNLFIAVTAAAVLASCVSKKKYVELETNYNDTRSELQKTRVEKEDLENKMEQIEMRVERYNSKIASLKSDQDGMMVSTDGGSLVLSENNKKAMRKTLQDVPAAKLAGATTLKDSLNIAIAHNIAKKMGSTASDKDLNVSIEETVVMINIDDDLLFKDSSYKVSNDADEILAKIAEVVASEPSLEILVEGHTDSRTVKQGSYIKDNWDLSTERSAAIVRRLEEKFGVAPEQLIVAGRASYDPIAANDSKDNMARNRRTQIVIMPNLDKFFAMLNSDEQLLSENDK</sequence>
<keyword evidence="4" id="KW-0966">Cell projection</keyword>
<keyword evidence="1" id="KW-0472">Membrane</keyword>
<keyword evidence="4" id="KW-0969">Cilium</keyword>
<name>A0A081DBQ9_NONUL</name>
<feature type="coiled-coil region" evidence="2">
    <location>
        <begin position="28"/>
        <end position="76"/>
    </location>
</feature>
<evidence type="ECO:0000313" key="6">
    <source>
        <dbReference type="Proteomes" id="UP000028980"/>
    </source>
</evidence>
<dbReference type="Gene3D" id="3.30.1330.60">
    <property type="entry name" value="OmpA-like domain"/>
    <property type="match status" value="1"/>
</dbReference>
<dbReference type="InterPro" id="IPR036737">
    <property type="entry name" value="OmpA-like_sf"/>
</dbReference>
<protein>
    <submittedName>
        <fullName evidence="5">Chemotaxis protein MotB</fullName>
    </submittedName>
    <submittedName>
        <fullName evidence="4">Flagellar motor rotation protein MotB</fullName>
    </submittedName>
</protein>
<dbReference type="AlphaFoldDB" id="A0A081DBQ9"/>
<dbReference type="SUPFAM" id="SSF103088">
    <property type="entry name" value="OmpA-like"/>
    <property type="match status" value="1"/>
</dbReference>
<dbReference type="InterPro" id="IPR006665">
    <property type="entry name" value="OmpA-like"/>
</dbReference>
<evidence type="ECO:0000313" key="5">
    <source>
        <dbReference type="EMBL" id="PRX13035.1"/>
    </source>
</evidence>
<dbReference type="InterPro" id="IPR050330">
    <property type="entry name" value="Bact_OuterMem_StrucFunc"/>
</dbReference>